<comment type="caution">
    <text evidence="10">The sequence shown here is derived from an EMBL/GenBank/DDBJ whole genome shotgun (WGS) entry which is preliminary data.</text>
</comment>
<evidence type="ECO:0000256" key="5">
    <source>
        <dbReference type="ARBA" id="ARBA00022801"/>
    </source>
</evidence>
<dbReference type="SUPFAM" id="SSF48113">
    <property type="entry name" value="Heme-dependent peroxidases"/>
    <property type="match status" value="1"/>
</dbReference>
<dbReference type="Gene3D" id="3.40.390.10">
    <property type="entry name" value="Collagenase (Catalytic Domain)"/>
    <property type="match status" value="1"/>
</dbReference>
<keyword evidence="4" id="KW-0732">Signal</keyword>
<reference evidence="10" key="1">
    <citation type="submission" date="2016-04" db="EMBL/GenBank/DDBJ databases">
        <authorList>
            <person name="Nguyen H.D."/>
            <person name="Kesanakurti P."/>
            <person name="Cullis J."/>
            <person name="Levesque C.A."/>
            <person name="Hambleton S."/>
        </authorList>
    </citation>
    <scope>NUCLEOTIDE SEQUENCE</scope>
    <source>
        <strain evidence="10">DAOMC 238032</strain>
    </source>
</reference>
<dbReference type="GO" id="GO:0008237">
    <property type="term" value="F:metallopeptidase activity"/>
    <property type="evidence" value="ECO:0007669"/>
    <property type="project" value="UniProtKB-KW"/>
</dbReference>
<dbReference type="GO" id="GO:0046872">
    <property type="term" value="F:metal ion binding"/>
    <property type="evidence" value="ECO:0007669"/>
    <property type="project" value="UniProtKB-KW"/>
</dbReference>
<sequence>MPGRAATHEAGHWLGLYHVFGGGCSGNGDFVSDTPPQIIETTGCRTLEHDCDIPELIYEEKLLCRQGFILSLPPPGLNRILFSFATIMVHDVLQTNHEKPWINNTTSYFDLSTRHGNAISGLTSRR</sequence>
<dbReference type="PANTHER" id="PTHR47466">
    <property type="match status" value="1"/>
</dbReference>
<comment type="similarity">
    <text evidence="1">Belongs to the peptidase M43B family.</text>
</comment>
<keyword evidence="7" id="KW-0482">Metalloprotease</keyword>
<dbReference type="PANTHER" id="PTHR47466:SF1">
    <property type="entry name" value="METALLOPROTEASE MEP1 (AFU_ORTHOLOGUE AFUA_1G07730)-RELATED"/>
    <property type="match status" value="1"/>
</dbReference>
<organism evidence="10 11">
    <name type="scientific">Tilletia caries</name>
    <name type="common">wheat bunt fungus</name>
    <dbReference type="NCBI Taxonomy" id="13290"/>
    <lineage>
        <taxon>Eukaryota</taxon>
        <taxon>Fungi</taxon>
        <taxon>Dikarya</taxon>
        <taxon>Basidiomycota</taxon>
        <taxon>Ustilaginomycotina</taxon>
        <taxon>Exobasidiomycetes</taxon>
        <taxon>Tilletiales</taxon>
        <taxon>Tilletiaceae</taxon>
        <taxon>Tilletia</taxon>
    </lineage>
</organism>
<evidence type="ECO:0000259" key="9">
    <source>
        <dbReference type="Pfam" id="PF05572"/>
    </source>
</evidence>
<dbReference type="InterPro" id="IPR010255">
    <property type="entry name" value="Haem_peroxidase_sf"/>
</dbReference>
<gene>
    <name evidence="10" type="ORF">A4X03_0g4901</name>
</gene>
<evidence type="ECO:0000256" key="1">
    <source>
        <dbReference type="ARBA" id="ARBA00008721"/>
    </source>
</evidence>
<evidence type="ECO:0000256" key="2">
    <source>
        <dbReference type="ARBA" id="ARBA00022670"/>
    </source>
</evidence>
<keyword evidence="3" id="KW-0479">Metal-binding</keyword>
<keyword evidence="2" id="KW-0645">Protease</keyword>
<evidence type="ECO:0000256" key="4">
    <source>
        <dbReference type="ARBA" id="ARBA00022729"/>
    </source>
</evidence>
<evidence type="ECO:0000256" key="6">
    <source>
        <dbReference type="ARBA" id="ARBA00022833"/>
    </source>
</evidence>
<dbReference type="EMBL" id="LWDD02000712">
    <property type="protein sequence ID" value="KAE8256946.1"/>
    <property type="molecule type" value="Genomic_DNA"/>
</dbReference>
<dbReference type="GO" id="GO:0006979">
    <property type="term" value="P:response to oxidative stress"/>
    <property type="evidence" value="ECO:0007669"/>
    <property type="project" value="InterPro"/>
</dbReference>
<dbReference type="GO" id="GO:0020037">
    <property type="term" value="F:heme binding"/>
    <property type="evidence" value="ECO:0007669"/>
    <property type="project" value="InterPro"/>
</dbReference>
<keyword evidence="6" id="KW-0862">Zinc</keyword>
<evidence type="ECO:0000256" key="7">
    <source>
        <dbReference type="ARBA" id="ARBA00023049"/>
    </source>
</evidence>
<dbReference type="GO" id="GO:0006508">
    <property type="term" value="P:proteolysis"/>
    <property type="evidence" value="ECO:0007669"/>
    <property type="project" value="UniProtKB-KW"/>
</dbReference>
<dbReference type="Pfam" id="PF05572">
    <property type="entry name" value="Peptidase_M43"/>
    <property type="match status" value="1"/>
</dbReference>
<accession>A0A8T8T8K7</accession>
<protein>
    <recommendedName>
        <fullName evidence="9">Peptidase M43 pregnancy-associated plasma-A domain-containing protein</fullName>
    </recommendedName>
</protein>
<evidence type="ECO:0000256" key="3">
    <source>
        <dbReference type="ARBA" id="ARBA00022723"/>
    </source>
</evidence>
<dbReference type="Proteomes" id="UP000077671">
    <property type="component" value="Unassembled WGS sequence"/>
</dbReference>
<proteinExistence type="inferred from homology"/>
<dbReference type="AlphaFoldDB" id="A0A8T8T8K7"/>
<reference evidence="10" key="2">
    <citation type="journal article" date="2019" name="IMA Fungus">
        <title>Genome sequencing and comparison of five Tilletia species to identify candidate genes for the detection of regulated species infecting wheat.</title>
        <authorList>
            <person name="Nguyen H.D.T."/>
            <person name="Sultana T."/>
            <person name="Kesanakurti P."/>
            <person name="Hambleton S."/>
        </authorList>
    </citation>
    <scope>NUCLEOTIDE SEQUENCE</scope>
    <source>
        <strain evidence="10">DAOMC 238032</strain>
    </source>
</reference>
<dbReference type="InterPro" id="IPR024079">
    <property type="entry name" value="MetalloPept_cat_dom_sf"/>
</dbReference>
<name>A0A8T8T8K7_9BASI</name>
<dbReference type="SUPFAM" id="SSF55486">
    <property type="entry name" value="Metalloproteases ('zincins'), catalytic domain"/>
    <property type="match status" value="1"/>
</dbReference>
<evidence type="ECO:0000256" key="8">
    <source>
        <dbReference type="ARBA" id="ARBA00023157"/>
    </source>
</evidence>
<dbReference type="InterPro" id="IPR008754">
    <property type="entry name" value="Peptidase_M43"/>
</dbReference>
<evidence type="ECO:0000313" key="11">
    <source>
        <dbReference type="Proteomes" id="UP000077671"/>
    </source>
</evidence>
<keyword evidence="5" id="KW-0378">Hydrolase</keyword>
<dbReference type="PROSITE" id="PS51257">
    <property type="entry name" value="PROKAR_LIPOPROTEIN"/>
    <property type="match status" value="1"/>
</dbReference>
<evidence type="ECO:0000313" key="10">
    <source>
        <dbReference type="EMBL" id="KAE8256946.1"/>
    </source>
</evidence>
<keyword evidence="8" id="KW-1015">Disulfide bond</keyword>
<feature type="domain" description="Peptidase M43 pregnancy-associated plasma-A" evidence="9">
    <location>
        <begin position="6"/>
        <end position="38"/>
    </location>
</feature>
<dbReference type="GO" id="GO:0004601">
    <property type="term" value="F:peroxidase activity"/>
    <property type="evidence" value="ECO:0007669"/>
    <property type="project" value="InterPro"/>
</dbReference>